<gene>
    <name evidence="2" type="ORF">R54767_04162</name>
</gene>
<proteinExistence type="predicted"/>
<keyword evidence="1" id="KW-0472">Membrane</keyword>
<evidence type="ECO:0000313" key="3">
    <source>
        <dbReference type="Proteomes" id="UP000789752"/>
    </source>
</evidence>
<keyword evidence="3" id="KW-1185">Reference proteome</keyword>
<reference evidence="2 3" key="1">
    <citation type="submission" date="2021-04" db="EMBL/GenBank/DDBJ databases">
        <authorList>
            <person name="Vanwijnsberghe S."/>
        </authorList>
    </citation>
    <scope>NUCLEOTIDE SEQUENCE [LARGE SCALE GENOMIC DNA]</scope>
    <source>
        <strain evidence="2 3">LMG 32171</strain>
    </source>
</reference>
<dbReference type="EMBL" id="CAJQYY010000027">
    <property type="protein sequence ID" value="CAG4915074.1"/>
    <property type="molecule type" value="Genomic_DNA"/>
</dbReference>
<comment type="caution">
    <text evidence="2">The sequence shown here is derived from an EMBL/GenBank/DDBJ whole genome shotgun (WGS) entry which is preliminary data.</text>
</comment>
<sequence length="92" mass="10188">MAISITTKPLKTSSHRRISTEETGTHVAHIIANPMRLTALTRFRARKRGAASFRLPGWLWFVLLWGGGVSAAVSLGFAFRIFMNATLFAVSR</sequence>
<accession>A0ABM8U891</accession>
<dbReference type="Proteomes" id="UP000789752">
    <property type="component" value="Unassembled WGS sequence"/>
</dbReference>
<keyword evidence="1" id="KW-0812">Transmembrane</keyword>
<name>A0ABM8U891_9BURK</name>
<organism evidence="2 3">
    <name type="scientific">Paraburkholderia gardini</name>
    <dbReference type="NCBI Taxonomy" id="2823469"/>
    <lineage>
        <taxon>Bacteria</taxon>
        <taxon>Pseudomonadati</taxon>
        <taxon>Pseudomonadota</taxon>
        <taxon>Betaproteobacteria</taxon>
        <taxon>Burkholderiales</taxon>
        <taxon>Burkholderiaceae</taxon>
        <taxon>Paraburkholderia</taxon>
    </lineage>
</organism>
<keyword evidence="1" id="KW-1133">Transmembrane helix</keyword>
<protein>
    <submittedName>
        <fullName evidence="2">Uncharacterized protein</fullName>
    </submittedName>
</protein>
<evidence type="ECO:0000256" key="1">
    <source>
        <dbReference type="SAM" id="Phobius"/>
    </source>
</evidence>
<feature type="transmembrane region" description="Helical" evidence="1">
    <location>
        <begin position="58"/>
        <end position="82"/>
    </location>
</feature>
<evidence type="ECO:0000313" key="2">
    <source>
        <dbReference type="EMBL" id="CAG4915074.1"/>
    </source>
</evidence>